<keyword evidence="3" id="KW-0862">Zinc</keyword>
<dbReference type="PROSITE" id="PS50865">
    <property type="entry name" value="ZF_MYND_2"/>
    <property type="match status" value="1"/>
</dbReference>
<name>A0A1B7MF49_9AGAM</name>
<dbReference type="Gene3D" id="6.10.140.2220">
    <property type="match status" value="1"/>
</dbReference>
<dbReference type="Gene3D" id="1.10.220.160">
    <property type="match status" value="1"/>
</dbReference>
<accession>A0A1B7MF49</accession>
<dbReference type="Proteomes" id="UP000092154">
    <property type="component" value="Unassembled WGS sequence"/>
</dbReference>
<gene>
    <name evidence="6" type="ORF">K503DRAFT_105306</name>
</gene>
<dbReference type="OrthoDB" id="341421at2759"/>
<evidence type="ECO:0000256" key="4">
    <source>
        <dbReference type="PROSITE-ProRule" id="PRU00134"/>
    </source>
</evidence>
<organism evidence="6 7">
    <name type="scientific">Rhizopogon vinicolor AM-OR11-026</name>
    <dbReference type="NCBI Taxonomy" id="1314800"/>
    <lineage>
        <taxon>Eukaryota</taxon>
        <taxon>Fungi</taxon>
        <taxon>Dikarya</taxon>
        <taxon>Basidiomycota</taxon>
        <taxon>Agaricomycotina</taxon>
        <taxon>Agaricomycetes</taxon>
        <taxon>Agaricomycetidae</taxon>
        <taxon>Boletales</taxon>
        <taxon>Suillineae</taxon>
        <taxon>Rhizopogonaceae</taxon>
        <taxon>Rhizopogon</taxon>
    </lineage>
</organism>
<dbReference type="InParanoid" id="A0A1B7MF49"/>
<keyword evidence="1" id="KW-0479">Metal-binding</keyword>
<sequence>MQYFAHQLFATWRSPSMDAVFMTMFDAVRNSIQVLKIICRYSSDGRRLLRTVHAAQDYLIQLWLMIGRMPGDRKIEAISPVLKTYHIMGTLRSSLATVAAAVLDDRSLLPSLIRLAGGATILVPMALKYVRRMAKELQSLSSSLSDHNSQPQGDREYEYTISLATGFSHAIEFILLISETSSSCRELLLSMGSMQAVATTISCAWPKFVSDSIHKYPTREISRVELVERRGLMRMAFRYVNFVLHHADNSVSALGEALKSDLLESILRAINIPSHNYGMEQPLREPALETLFILPQFFGSVTIMKRLQCRQELLWTGTDSFVDPVLGSRWHAVASVALPLLKLQLKENTHCKPFFAKKCKAPDCPNVTDDFDASSHPSYRCSACTVAHYCSRRCQVSDWEDHTFWCSCLQAALGCMDSRDMRRSLPLLATLEDFYCSHEKHREGIQKLTSTAREKHPDLDLVLLVDARVFPVEFDVITTQQASQLGVLRGLPPSLLTAFHMADDRMGSEPVIRILRLKYGQKCWDLFSPGFTLRGGFDARFMPLRRAHETR</sequence>
<evidence type="ECO:0000259" key="5">
    <source>
        <dbReference type="PROSITE" id="PS50865"/>
    </source>
</evidence>
<evidence type="ECO:0000256" key="2">
    <source>
        <dbReference type="ARBA" id="ARBA00022771"/>
    </source>
</evidence>
<dbReference type="SUPFAM" id="SSF144232">
    <property type="entry name" value="HIT/MYND zinc finger-like"/>
    <property type="match status" value="1"/>
</dbReference>
<dbReference type="InterPro" id="IPR002893">
    <property type="entry name" value="Znf_MYND"/>
</dbReference>
<keyword evidence="2 4" id="KW-0863">Zinc-finger</keyword>
<reference evidence="6 7" key="1">
    <citation type="submission" date="2016-06" db="EMBL/GenBank/DDBJ databases">
        <title>Comparative genomics of the ectomycorrhizal sister species Rhizopogon vinicolor and Rhizopogon vesiculosus (Basidiomycota: Boletales) reveals a divergence of the mating type B locus.</title>
        <authorList>
            <consortium name="DOE Joint Genome Institute"/>
            <person name="Mujic A.B."/>
            <person name="Kuo A."/>
            <person name="Tritt A."/>
            <person name="Lipzen A."/>
            <person name="Chen C."/>
            <person name="Johnson J."/>
            <person name="Sharma A."/>
            <person name="Barry K."/>
            <person name="Grigoriev I.V."/>
            <person name="Spatafora J.W."/>
        </authorList>
    </citation>
    <scope>NUCLEOTIDE SEQUENCE [LARGE SCALE GENOMIC DNA]</scope>
    <source>
        <strain evidence="6 7">AM-OR11-026</strain>
    </source>
</reference>
<protein>
    <recommendedName>
        <fullName evidence="5">MYND-type domain-containing protein</fullName>
    </recommendedName>
</protein>
<evidence type="ECO:0000313" key="6">
    <source>
        <dbReference type="EMBL" id="OAX31232.1"/>
    </source>
</evidence>
<keyword evidence="7" id="KW-1185">Reference proteome</keyword>
<dbReference type="Pfam" id="PF01753">
    <property type="entry name" value="zf-MYND"/>
    <property type="match status" value="1"/>
</dbReference>
<evidence type="ECO:0000256" key="1">
    <source>
        <dbReference type="ARBA" id="ARBA00022723"/>
    </source>
</evidence>
<dbReference type="GO" id="GO:0008270">
    <property type="term" value="F:zinc ion binding"/>
    <property type="evidence" value="ECO:0007669"/>
    <property type="project" value="UniProtKB-KW"/>
</dbReference>
<evidence type="ECO:0000256" key="3">
    <source>
        <dbReference type="ARBA" id="ARBA00022833"/>
    </source>
</evidence>
<evidence type="ECO:0000313" key="7">
    <source>
        <dbReference type="Proteomes" id="UP000092154"/>
    </source>
</evidence>
<dbReference type="AlphaFoldDB" id="A0A1B7MF49"/>
<dbReference type="EMBL" id="KV449508">
    <property type="protein sequence ID" value="OAX31232.1"/>
    <property type="molecule type" value="Genomic_DNA"/>
</dbReference>
<proteinExistence type="predicted"/>
<feature type="domain" description="MYND-type" evidence="5">
    <location>
        <begin position="361"/>
        <end position="406"/>
    </location>
</feature>